<evidence type="ECO:0000256" key="1">
    <source>
        <dbReference type="SAM" id="MobiDB-lite"/>
    </source>
</evidence>
<feature type="compositionally biased region" description="Low complexity" evidence="1">
    <location>
        <begin position="434"/>
        <end position="446"/>
    </location>
</feature>
<feature type="compositionally biased region" description="Polar residues" evidence="1">
    <location>
        <begin position="610"/>
        <end position="633"/>
    </location>
</feature>
<reference evidence="3" key="1">
    <citation type="submission" date="2023-01" db="EMBL/GenBank/DDBJ databases">
        <title>The chitinases involved in constricting ring structure development in the nematode-trapping fungus Drechslerella dactyloides.</title>
        <authorList>
            <person name="Wang R."/>
            <person name="Zhang L."/>
            <person name="Tang P."/>
            <person name="Li S."/>
            <person name="Liang L."/>
        </authorList>
    </citation>
    <scope>NUCLEOTIDE SEQUENCE</scope>
    <source>
        <strain evidence="3">YMF1.00031</strain>
    </source>
</reference>
<feature type="compositionally biased region" description="Low complexity" evidence="1">
    <location>
        <begin position="145"/>
        <end position="164"/>
    </location>
</feature>
<keyword evidence="2" id="KW-0812">Transmembrane</keyword>
<keyword evidence="2" id="KW-1133">Transmembrane helix</keyword>
<keyword evidence="4" id="KW-1185">Reference proteome</keyword>
<name>A0AAD6J0R7_DREDA</name>
<feature type="compositionally biased region" description="Basic and acidic residues" evidence="1">
    <location>
        <begin position="518"/>
        <end position="529"/>
    </location>
</feature>
<feature type="compositionally biased region" description="Basic residues" evidence="1">
    <location>
        <begin position="530"/>
        <end position="541"/>
    </location>
</feature>
<proteinExistence type="predicted"/>
<feature type="transmembrane region" description="Helical" evidence="2">
    <location>
        <begin position="175"/>
        <end position="198"/>
    </location>
</feature>
<feature type="compositionally biased region" description="Basic and acidic residues" evidence="1">
    <location>
        <begin position="24"/>
        <end position="36"/>
    </location>
</feature>
<feature type="region of interest" description="Disordered" evidence="1">
    <location>
        <begin position="1"/>
        <end position="61"/>
    </location>
</feature>
<feature type="compositionally biased region" description="Polar residues" evidence="1">
    <location>
        <begin position="123"/>
        <end position="144"/>
    </location>
</feature>
<feature type="region of interest" description="Disordered" evidence="1">
    <location>
        <begin position="87"/>
        <end position="168"/>
    </location>
</feature>
<feature type="region of interest" description="Disordered" evidence="1">
    <location>
        <begin position="412"/>
        <end position="633"/>
    </location>
</feature>
<evidence type="ECO:0000313" key="4">
    <source>
        <dbReference type="Proteomes" id="UP001221413"/>
    </source>
</evidence>
<protein>
    <submittedName>
        <fullName evidence="3">Uncharacterized protein</fullName>
    </submittedName>
</protein>
<keyword evidence="2" id="KW-0472">Membrane</keyword>
<dbReference type="EMBL" id="JAQGDS010000003">
    <property type="protein sequence ID" value="KAJ6262041.1"/>
    <property type="molecule type" value="Genomic_DNA"/>
</dbReference>
<comment type="caution">
    <text evidence="3">The sequence shown here is derived from an EMBL/GenBank/DDBJ whole genome shotgun (WGS) entry which is preliminary data.</text>
</comment>
<feature type="region of interest" description="Disordered" evidence="1">
    <location>
        <begin position="328"/>
        <end position="364"/>
    </location>
</feature>
<gene>
    <name evidence="3" type="ORF">Dda_2843</name>
</gene>
<evidence type="ECO:0000313" key="3">
    <source>
        <dbReference type="EMBL" id="KAJ6262041.1"/>
    </source>
</evidence>
<evidence type="ECO:0000256" key="2">
    <source>
        <dbReference type="SAM" id="Phobius"/>
    </source>
</evidence>
<feature type="compositionally biased region" description="Polar residues" evidence="1">
    <location>
        <begin position="564"/>
        <end position="576"/>
    </location>
</feature>
<organism evidence="3 4">
    <name type="scientific">Drechslerella dactyloides</name>
    <name type="common">Nematode-trapping fungus</name>
    <name type="synonym">Arthrobotrys dactyloides</name>
    <dbReference type="NCBI Taxonomy" id="74499"/>
    <lineage>
        <taxon>Eukaryota</taxon>
        <taxon>Fungi</taxon>
        <taxon>Dikarya</taxon>
        <taxon>Ascomycota</taxon>
        <taxon>Pezizomycotina</taxon>
        <taxon>Orbiliomycetes</taxon>
        <taxon>Orbiliales</taxon>
        <taxon>Orbiliaceae</taxon>
        <taxon>Drechslerella</taxon>
    </lineage>
</organism>
<dbReference type="AlphaFoldDB" id="A0AAD6J0R7"/>
<sequence>MAAPTRDDSMLQVLERQQKRRRQEIRIRSSRREQDGIGRQVRRRQAENAPAPTIDSGSQADGAPVATLVLTETLATPFATLTTIVTVGPPTSELDPRPTFGMSGENLDSPVSSGRPATATAAGRSNTAQPKSRGVGSTPSPTMGASSPTTISPTTTAASNSQSGSSGGSGIDIKALVPAIVGGAIFLIIVAFLLGFCIRKRGRKREGDSDPEVVNEIERRDDETDGGYGTSGSTVPSRGGRLNEKRPSQVESIDLVPDINVDASHARSRSLSKGTSQSREGLLQNDYSKLMAGGLYSSEREKRQAMAMLRRSTAQDSATIPVHLRNLRPESMSTDGPKSPGFPTRPSEEGEPPMFLRPTNSTSGERISKIGMALSTSDKSLQDDGISTIMETDTRPSAPMPSTMFFEETPPLYSVTSSAPDDNYFGSSGGAARSSNKPKSSSNYPPEHQPEFNTVGSANSSNRSRFAGRSDLATPSPPGSPTRSSRDHDRDTSTSSRRSSMRGSGIFGLSAAKAVASETRKMRPKSWDRKARRYDRKRQSRGRGVGNPSGLEKPKGNKNRSRSRGNTMWTAWFDSSSEGEEEASQDVIEPIPLPGGIVTSKSQRKKRVLFNSTSDISENPTVSSARTLTNNPP</sequence>
<feature type="compositionally biased region" description="Low complexity" evidence="1">
    <location>
        <begin position="493"/>
        <end position="504"/>
    </location>
</feature>
<feature type="region of interest" description="Disordered" evidence="1">
    <location>
        <begin position="204"/>
        <end position="257"/>
    </location>
</feature>
<accession>A0AAD6J0R7</accession>
<feature type="compositionally biased region" description="Polar residues" evidence="1">
    <location>
        <begin position="451"/>
        <end position="464"/>
    </location>
</feature>
<dbReference type="Proteomes" id="UP001221413">
    <property type="component" value="Unassembled WGS sequence"/>
</dbReference>